<dbReference type="InterPro" id="IPR000120">
    <property type="entry name" value="Amidase"/>
</dbReference>
<dbReference type="RefSeq" id="WP_264817510.1">
    <property type="nucleotide sequence ID" value="NZ_BAPV01000061.1"/>
</dbReference>
<dbReference type="InterPro" id="IPR036928">
    <property type="entry name" value="AS_sf"/>
</dbReference>
<evidence type="ECO:0000313" key="2">
    <source>
        <dbReference type="EMBL" id="GBQ93865.1"/>
    </source>
</evidence>
<name>A0ABQ0Q6T3_9PROT</name>
<keyword evidence="3" id="KW-1185">Reference proteome</keyword>
<organism evidence="2 3">
    <name type="scientific">Asaia krungthepensis NRIC 0535</name>
    <dbReference type="NCBI Taxonomy" id="1307925"/>
    <lineage>
        <taxon>Bacteria</taxon>
        <taxon>Pseudomonadati</taxon>
        <taxon>Pseudomonadota</taxon>
        <taxon>Alphaproteobacteria</taxon>
        <taxon>Acetobacterales</taxon>
        <taxon>Acetobacteraceae</taxon>
        <taxon>Asaia</taxon>
    </lineage>
</organism>
<dbReference type="SUPFAM" id="SSF75304">
    <property type="entry name" value="Amidase signature (AS) enzymes"/>
    <property type="match status" value="1"/>
</dbReference>
<accession>A0ABQ0Q6T3</accession>
<dbReference type="Pfam" id="PF01425">
    <property type="entry name" value="Amidase"/>
    <property type="match status" value="1"/>
</dbReference>
<dbReference type="Proteomes" id="UP001062776">
    <property type="component" value="Unassembled WGS sequence"/>
</dbReference>
<gene>
    <name evidence="2" type="ORF">AA0535_2967</name>
</gene>
<dbReference type="PANTHER" id="PTHR11895:SF173">
    <property type="entry name" value="GLUTAMYL-TRNA AMIDOTRANSFERASE SUBUNIT A"/>
    <property type="match status" value="1"/>
</dbReference>
<dbReference type="Gene3D" id="3.90.1300.10">
    <property type="entry name" value="Amidase signature (AS) domain"/>
    <property type="match status" value="1"/>
</dbReference>
<dbReference type="InterPro" id="IPR023631">
    <property type="entry name" value="Amidase_dom"/>
</dbReference>
<reference evidence="2" key="1">
    <citation type="submission" date="2013-04" db="EMBL/GenBank/DDBJ databases">
        <title>The genome sequencing project of 58 acetic acid bacteria.</title>
        <authorList>
            <person name="Okamoto-Kainuma A."/>
            <person name="Ishikawa M."/>
            <person name="Umino S."/>
            <person name="Koizumi Y."/>
            <person name="Shiwa Y."/>
            <person name="Yoshikawa H."/>
            <person name="Matsutani M."/>
            <person name="Matsushita K."/>
        </authorList>
    </citation>
    <scope>NUCLEOTIDE SEQUENCE</scope>
    <source>
        <strain evidence="2">NRIC 0535</strain>
    </source>
</reference>
<dbReference type="PANTHER" id="PTHR11895">
    <property type="entry name" value="TRANSAMIDASE"/>
    <property type="match status" value="1"/>
</dbReference>
<dbReference type="EMBL" id="BAPV01000061">
    <property type="protein sequence ID" value="GBQ93865.1"/>
    <property type="molecule type" value="Genomic_DNA"/>
</dbReference>
<evidence type="ECO:0000259" key="1">
    <source>
        <dbReference type="Pfam" id="PF01425"/>
    </source>
</evidence>
<sequence length="469" mass="49661">MHDLSIGALRAGFSAGSFTPRDAIEAVLTRIAAWQAATPPLGGLWHLEPEMARQEADLSTKRWRDNRPIGALDGIPATVKELIATQGVAVPQGSAATTLVPARADSPVAARLREAGALIFARTTVPDIGMLSSGISSFHELTRNPWNLAANPGGSSAGAAAAAAAGYGPVHIGTDIGGSVRLPAAWTGLIGFKPSQGRIPIDPYYLGRCAGPMARCVEDAAEIMAVITRPDRRDATSLPYQAIDWAQPITGVAGLRIGVMMEAGCGMALEAPVAEAVERAATLFEAHGARLVPVGPILDRSLLDGCDVFWRARAWGELSRLSPEARARVLPAILAWARTGAEVSGVEAVRGMSGSFTLRQRGAALFDGLDAVISPVTPNVSFPAEWSSPLDDPANRPFEHIAYTLPWNFTEQPAICLNAGFGPGFDGRTMPIGVQIVTDRFEDLKAMQLARWFERHGDAAITSWPEPGM</sequence>
<comment type="caution">
    <text evidence="2">The sequence shown here is derived from an EMBL/GenBank/DDBJ whole genome shotgun (WGS) entry which is preliminary data.</text>
</comment>
<protein>
    <submittedName>
        <fullName evidence="2">Amidase</fullName>
    </submittedName>
</protein>
<feature type="domain" description="Amidase" evidence="1">
    <location>
        <begin position="25"/>
        <end position="443"/>
    </location>
</feature>
<evidence type="ECO:0000313" key="3">
    <source>
        <dbReference type="Proteomes" id="UP001062776"/>
    </source>
</evidence>
<proteinExistence type="predicted"/>
<dbReference type="NCBIfam" id="NF005450">
    <property type="entry name" value="PRK07042.1"/>
    <property type="match status" value="1"/>
</dbReference>